<dbReference type="FunFam" id="3.40.50.300:FF:000221">
    <property type="entry name" value="Multidrug ABC transporter ATP-binding protein"/>
    <property type="match status" value="1"/>
</dbReference>
<evidence type="ECO:0000313" key="12">
    <source>
        <dbReference type="EMBL" id="RGR52225.1"/>
    </source>
</evidence>
<evidence type="ECO:0000256" key="7">
    <source>
        <dbReference type="ARBA" id="ARBA00022989"/>
    </source>
</evidence>
<evidence type="ECO:0000256" key="9">
    <source>
        <dbReference type="SAM" id="Phobius"/>
    </source>
</evidence>
<dbReference type="Gene3D" id="3.40.50.300">
    <property type="entry name" value="P-loop containing nucleotide triphosphate hydrolases"/>
    <property type="match status" value="1"/>
</dbReference>
<dbReference type="PROSITE" id="PS50893">
    <property type="entry name" value="ABC_TRANSPORTER_2"/>
    <property type="match status" value="1"/>
</dbReference>
<evidence type="ECO:0000256" key="2">
    <source>
        <dbReference type="ARBA" id="ARBA00022448"/>
    </source>
</evidence>
<dbReference type="InterPro" id="IPR003593">
    <property type="entry name" value="AAA+_ATPase"/>
</dbReference>
<dbReference type="AlphaFoldDB" id="A0A395UWN1"/>
<dbReference type="CDD" id="cd18541">
    <property type="entry name" value="ABC_6TM_TmrB_like"/>
    <property type="match status" value="1"/>
</dbReference>
<evidence type="ECO:0000256" key="6">
    <source>
        <dbReference type="ARBA" id="ARBA00022840"/>
    </source>
</evidence>
<comment type="caution">
    <text evidence="12">The sequence shown here is derived from an EMBL/GenBank/DDBJ whole genome shotgun (WGS) entry which is preliminary data.</text>
</comment>
<keyword evidence="8 9" id="KW-0472">Membrane</keyword>
<evidence type="ECO:0000256" key="8">
    <source>
        <dbReference type="ARBA" id="ARBA00023136"/>
    </source>
</evidence>
<keyword evidence="2" id="KW-0813">Transport</keyword>
<feature type="domain" description="ABC transporter" evidence="10">
    <location>
        <begin position="347"/>
        <end position="588"/>
    </location>
</feature>
<dbReference type="InterPro" id="IPR011527">
    <property type="entry name" value="ABC1_TM_dom"/>
</dbReference>
<accession>A0A395UWN1</accession>
<feature type="transmembrane region" description="Helical" evidence="9">
    <location>
        <begin position="12"/>
        <end position="36"/>
    </location>
</feature>
<dbReference type="PROSITE" id="PS50929">
    <property type="entry name" value="ABC_TM1F"/>
    <property type="match status" value="1"/>
</dbReference>
<keyword evidence="7 9" id="KW-1133">Transmembrane helix</keyword>
<organism evidence="12 13">
    <name type="scientific">Agathobacter rectalis</name>
    <dbReference type="NCBI Taxonomy" id="39491"/>
    <lineage>
        <taxon>Bacteria</taxon>
        <taxon>Bacillati</taxon>
        <taxon>Bacillota</taxon>
        <taxon>Clostridia</taxon>
        <taxon>Lachnospirales</taxon>
        <taxon>Lachnospiraceae</taxon>
        <taxon>Agathobacter</taxon>
    </lineage>
</organism>
<feature type="transmembrane region" description="Helical" evidence="9">
    <location>
        <begin position="56"/>
        <end position="78"/>
    </location>
</feature>
<gene>
    <name evidence="12" type="ORF">DWY38_15020</name>
</gene>
<reference evidence="12 13" key="1">
    <citation type="submission" date="2018-08" db="EMBL/GenBank/DDBJ databases">
        <title>A genome reference for cultivated species of the human gut microbiota.</title>
        <authorList>
            <person name="Zou Y."/>
            <person name="Xue W."/>
            <person name="Luo G."/>
        </authorList>
    </citation>
    <scope>NUCLEOTIDE SEQUENCE [LARGE SCALE GENOMIC DNA]</scope>
    <source>
        <strain evidence="12 13">AF25-15</strain>
    </source>
</reference>
<dbReference type="GO" id="GO:0016887">
    <property type="term" value="F:ATP hydrolysis activity"/>
    <property type="evidence" value="ECO:0007669"/>
    <property type="project" value="InterPro"/>
</dbReference>
<keyword evidence="3" id="KW-1003">Cell membrane</keyword>
<dbReference type="GO" id="GO:0005886">
    <property type="term" value="C:plasma membrane"/>
    <property type="evidence" value="ECO:0007669"/>
    <property type="project" value="UniProtKB-SubCell"/>
</dbReference>
<protein>
    <submittedName>
        <fullName evidence="12">ABC transporter ATP-binding protein</fullName>
    </submittedName>
</protein>
<evidence type="ECO:0000256" key="3">
    <source>
        <dbReference type="ARBA" id="ARBA00022475"/>
    </source>
</evidence>
<dbReference type="GO" id="GO:0015421">
    <property type="term" value="F:ABC-type oligopeptide transporter activity"/>
    <property type="evidence" value="ECO:0007669"/>
    <property type="project" value="TreeGrafter"/>
</dbReference>
<dbReference type="SMART" id="SM00382">
    <property type="entry name" value="AAA"/>
    <property type="match status" value="1"/>
</dbReference>
<evidence type="ECO:0000259" key="10">
    <source>
        <dbReference type="PROSITE" id="PS50893"/>
    </source>
</evidence>
<dbReference type="RefSeq" id="WP_118392598.1">
    <property type="nucleotide sequence ID" value="NZ_QRUJ01000025.1"/>
</dbReference>
<feature type="domain" description="ABC transmembrane type-1" evidence="11">
    <location>
        <begin position="20"/>
        <end position="304"/>
    </location>
</feature>
<evidence type="ECO:0000313" key="13">
    <source>
        <dbReference type="Proteomes" id="UP000266066"/>
    </source>
</evidence>
<dbReference type="Pfam" id="PF00664">
    <property type="entry name" value="ABC_membrane"/>
    <property type="match status" value="1"/>
</dbReference>
<feature type="transmembrane region" description="Helical" evidence="9">
    <location>
        <begin position="134"/>
        <end position="155"/>
    </location>
</feature>
<proteinExistence type="predicted"/>
<dbReference type="InterPro" id="IPR039421">
    <property type="entry name" value="Type_1_exporter"/>
</dbReference>
<feature type="transmembrane region" description="Helical" evidence="9">
    <location>
        <begin position="161"/>
        <end position="181"/>
    </location>
</feature>
<feature type="transmembrane region" description="Helical" evidence="9">
    <location>
        <begin position="248"/>
        <end position="269"/>
    </location>
</feature>
<evidence type="ECO:0000256" key="1">
    <source>
        <dbReference type="ARBA" id="ARBA00004651"/>
    </source>
</evidence>
<dbReference type="InterPro" id="IPR003439">
    <property type="entry name" value="ABC_transporter-like_ATP-bd"/>
</dbReference>
<dbReference type="InterPro" id="IPR027417">
    <property type="entry name" value="P-loop_NTPase"/>
</dbReference>
<keyword evidence="6 12" id="KW-0067">ATP-binding</keyword>
<evidence type="ECO:0000259" key="11">
    <source>
        <dbReference type="PROSITE" id="PS50929"/>
    </source>
</evidence>
<evidence type="ECO:0000256" key="5">
    <source>
        <dbReference type="ARBA" id="ARBA00022741"/>
    </source>
</evidence>
<dbReference type="PANTHER" id="PTHR43394">
    <property type="entry name" value="ATP-DEPENDENT PERMEASE MDL1, MITOCHONDRIAL"/>
    <property type="match status" value="1"/>
</dbReference>
<comment type="subcellular location">
    <subcellularLocation>
        <location evidence="1">Cell membrane</location>
        <topology evidence="1">Multi-pass membrane protein</topology>
    </subcellularLocation>
</comment>
<dbReference type="PANTHER" id="PTHR43394:SF1">
    <property type="entry name" value="ATP-BINDING CASSETTE SUB-FAMILY B MEMBER 10, MITOCHONDRIAL"/>
    <property type="match status" value="1"/>
</dbReference>
<sequence>MNDKKYSLRPYLLAYKWHYAIGIFVLLAVDLANLYIPQFIGEIIDGITDGRLDMAGVGGIIFKILITGLIIMAGRFGWRYFIIGASRGIEYRLRDDMFSHMETLSARYYNSHKTGDLMAYFTNDLQAVRMGTGMAVITVFDAVIMTVMVLVKMVVYVDLKLTLFAFIPLIFIAIGCYFYGIESKKRQVKRQDAFSYLSDKVQESIAGIRVVKAFVQEDEDFKQFENACENSREKNLAVVKLRAVFGPALDAVIGISVIVTLIAGGMMVLEGQVSIGQFVAFNSYIDMLVWPMIAAGDCINTFSQAAAAWGRIRTIFEENPDIVDMVPPENIIENDGASDILQIHGDIQLSHLTFTYPDGTKPVLSDVSIHVKQGEMLGILGRTGSGKSSLADLLLRVYDCEKGMILLDGRPITDYPLEVLHRDISYVPQENFMFSDTLEENIAFGLEERIVDNPAILDAVKQAAKNACIHDNIMGFPDEYKTIVGERGVTLSGGQKQRSSIARALLKDSSILILDDSLSAVDTDTEEQILENLMETRQGKTTIVIAHRISTLQKADHVAVLSDGKLTEYGTPEELLELGGFYADISHKQQLESELGS</sequence>
<keyword evidence="5" id="KW-0547">Nucleotide-binding</keyword>
<dbReference type="EMBL" id="QRUJ01000025">
    <property type="protein sequence ID" value="RGR52225.1"/>
    <property type="molecule type" value="Genomic_DNA"/>
</dbReference>
<dbReference type="GO" id="GO:0005524">
    <property type="term" value="F:ATP binding"/>
    <property type="evidence" value="ECO:0007669"/>
    <property type="project" value="UniProtKB-KW"/>
</dbReference>
<dbReference type="FunFam" id="1.20.1560.10:FF:000011">
    <property type="entry name" value="Multidrug ABC transporter ATP-binding protein"/>
    <property type="match status" value="1"/>
</dbReference>
<dbReference type="Gene3D" id="1.20.1560.10">
    <property type="entry name" value="ABC transporter type 1, transmembrane domain"/>
    <property type="match status" value="1"/>
</dbReference>
<name>A0A395UWN1_9FIRM</name>
<keyword evidence="4 9" id="KW-0812">Transmembrane</keyword>
<dbReference type="SUPFAM" id="SSF52540">
    <property type="entry name" value="P-loop containing nucleoside triphosphate hydrolases"/>
    <property type="match status" value="1"/>
</dbReference>
<dbReference type="InterPro" id="IPR036640">
    <property type="entry name" value="ABC1_TM_sf"/>
</dbReference>
<evidence type="ECO:0000256" key="4">
    <source>
        <dbReference type="ARBA" id="ARBA00022692"/>
    </source>
</evidence>
<dbReference type="Pfam" id="PF00005">
    <property type="entry name" value="ABC_tran"/>
    <property type="match status" value="1"/>
</dbReference>
<dbReference type="Proteomes" id="UP000266066">
    <property type="component" value="Unassembled WGS sequence"/>
</dbReference>
<dbReference type="SUPFAM" id="SSF90123">
    <property type="entry name" value="ABC transporter transmembrane region"/>
    <property type="match status" value="1"/>
</dbReference>